<evidence type="ECO:0000256" key="1">
    <source>
        <dbReference type="SAM" id="SignalP"/>
    </source>
</evidence>
<comment type="caution">
    <text evidence="2">The sequence shown here is derived from an EMBL/GenBank/DDBJ whole genome shotgun (WGS) entry which is preliminary data.</text>
</comment>
<dbReference type="Proteomes" id="UP001500621">
    <property type="component" value="Unassembled WGS sequence"/>
</dbReference>
<keyword evidence="3" id="KW-1185">Reference proteome</keyword>
<evidence type="ECO:0000313" key="2">
    <source>
        <dbReference type="EMBL" id="GAA4689073.1"/>
    </source>
</evidence>
<reference evidence="3" key="1">
    <citation type="journal article" date="2019" name="Int. J. Syst. Evol. Microbiol.">
        <title>The Global Catalogue of Microorganisms (GCM) 10K type strain sequencing project: providing services to taxonomists for standard genome sequencing and annotation.</title>
        <authorList>
            <consortium name="The Broad Institute Genomics Platform"/>
            <consortium name="The Broad Institute Genome Sequencing Center for Infectious Disease"/>
            <person name="Wu L."/>
            <person name="Ma J."/>
        </authorList>
    </citation>
    <scope>NUCLEOTIDE SEQUENCE [LARGE SCALE GENOMIC DNA]</scope>
    <source>
        <strain evidence="3">JCM 18127</strain>
    </source>
</reference>
<evidence type="ECO:0000313" key="3">
    <source>
        <dbReference type="Proteomes" id="UP001500621"/>
    </source>
</evidence>
<protein>
    <recommendedName>
        <fullName evidence="4">Secreted protein</fullName>
    </recommendedName>
</protein>
<sequence length="128" mass="13475">MKIAKTAALTTAGALLAVPTAVLVAAPAHADVDRQGRCGPGSYEFSVDREGRGFEVSADLDNLRPGSRWKVVLRQDGRVIGNVTRTADREGDVELDRFARNTAGKDRFVMRATPVGGGSGCSSTITVS</sequence>
<name>A0ABP8WG52_9ACTN</name>
<accession>A0ABP8WG52</accession>
<evidence type="ECO:0008006" key="4">
    <source>
        <dbReference type="Google" id="ProtNLM"/>
    </source>
</evidence>
<gene>
    <name evidence="2" type="ORF">GCM10023226_28630</name>
</gene>
<dbReference type="EMBL" id="BAABIM010000003">
    <property type="protein sequence ID" value="GAA4689073.1"/>
    <property type="molecule type" value="Genomic_DNA"/>
</dbReference>
<proteinExistence type="predicted"/>
<feature type="signal peptide" evidence="1">
    <location>
        <begin position="1"/>
        <end position="30"/>
    </location>
</feature>
<keyword evidence="1" id="KW-0732">Signal</keyword>
<organism evidence="2 3">
    <name type="scientific">Nocardioides nanhaiensis</name>
    <dbReference type="NCBI Taxonomy" id="1476871"/>
    <lineage>
        <taxon>Bacteria</taxon>
        <taxon>Bacillati</taxon>
        <taxon>Actinomycetota</taxon>
        <taxon>Actinomycetes</taxon>
        <taxon>Propionibacteriales</taxon>
        <taxon>Nocardioidaceae</taxon>
        <taxon>Nocardioides</taxon>
    </lineage>
</organism>
<feature type="chain" id="PRO_5045355535" description="Secreted protein" evidence="1">
    <location>
        <begin position="31"/>
        <end position="128"/>
    </location>
</feature>
<dbReference type="RefSeq" id="WP_345267025.1">
    <property type="nucleotide sequence ID" value="NZ_BAABIM010000003.1"/>
</dbReference>